<feature type="region of interest" description="Disordered" evidence="2">
    <location>
        <begin position="298"/>
        <end position="332"/>
    </location>
</feature>
<feature type="compositionally biased region" description="Polar residues" evidence="2">
    <location>
        <begin position="298"/>
        <end position="308"/>
    </location>
</feature>
<dbReference type="Proteomes" id="UP000262524">
    <property type="component" value="Unassembled WGS sequence"/>
</dbReference>
<dbReference type="InterPro" id="IPR003961">
    <property type="entry name" value="FN3_dom"/>
</dbReference>
<dbReference type="SUPFAM" id="SSF49265">
    <property type="entry name" value="Fibronectin type III"/>
    <property type="match status" value="1"/>
</dbReference>
<dbReference type="GO" id="GO:0009253">
    <property type="term" value="P:peptidoglycan catabolic process"/>
    <property type="evidence" value="ECO:0007669"/>
    <property type="project" value="InterPro"/>
</dbReference>
<dbReference type="PANTHER" id="PTHR34135:SF2">
    <property type="entry name" value="LYSOZYME"/>
    <property type="match status" value="1"/>
</dbReference>
<dbReference type="PROSITE" id="PS51904">
    <property type="entry name" value="GLYCOSYL_HYDROL_F25_2"/>
    <property type="match status" value="1"/>
</dbReference>
<dbReference type="Gene3D" id="2.60.40.10">
    <property type="entry name" value="Immunoglobulins"/>
    <property type="match status" value="1"/>
</dbReference>
<reference evidence="4 5" key="1">
    <citation type="submission" date="2018-08" db="EMBL/GenBank/DDBJ databases">
        <title>A genome reference for cultivated species of the human gut microbiota.</title>
        <authorList>
            <person name="Zou Y."/>
            <person name="Xue W."/>
            <person name="Luo G."/>
        </authorList>
    </citation>
    <scope>NUCLEOTIDE SEQUENCE [LARGE SCALE GENOMIC DNA]</scope>
    <source>
        <strain evidence="4 5">TM10-1AC</strain>
    </source>
</reference>
<gene>
    <name evidence="4" type="ORF">DXD91_10650</name>
</gene>
<accession>A0A374NHS3</accession>
<proteinExistence type="inferred from homology"/>
<sequence length="427" mass="47400">MSTIIRCCSIIEKNARYLLMKGKNAMKNKISSKIVAFLLILIIVATSGMPIYAKETGDKANSFRYENGQPIAKAVPFSTLSPNAWKKIDGKYYSGDGSVIEGAVAKGIDVSYHQGRVDWKKAKEDGVEFAIIRCGFGMNQTNQDDAQWLNNVKGCEENNIPYGVYLYSYADTVEKAQSEAEHVLRLIKGHTLAYPVYYDIEEKAVLNKLTAEQLGKIAATFVNKVKAEGYQTGIYSNKSNFETFLTDSQFSQWNKWVAQYNLAACTYKGTYQIWQAADTGTIDGVNGAVDIDFAMKTTSSSDNNPGTSTEKPATSATKPTTTAAKNNTRPAPVKLRTPTIKVKSSAKKKAQIIWNLKGNGVKYQVYYSTKKNKGYKKAATINSSKGKATVKKLKSKKKYYFKVRCSKTVKGHTYYSAYSKIKSIKIK</sequence>
<organism evidence="4 5">
    <name type="scientific">Anaerobutyricum hallii</name>
    <dbReference type="NCBI Taxonomy" id="39488"/>
    <lineage>
        <taxon>Bacteria</taxon>
        <taxon>Bacillati</taxon>
        <taxon>Bacillota</taxon>
        <taxon>Clostridia</taxon>
        <taxon>Lachnospirales</taxon>
        <taxon>Lachnospiraceae</taxon>
        <taxon>Anaerobutyricum</taxon>
    </lineage>
</organism>
<evidence type="ECO:0000256" key="2">
    <source>
        <dbReference type="SAM" id="MobiDB-lite"/>
    </source>
</evidence>
<dbReference type="GO" id="GO:0003796">
    <property type="term" value="F:lysozyme activity"/>
    <property type="evidence" value="ECO:0007669"/>
    <property type="project" value="InterPro"/>
</dbReference>
<dbReference type="InterPro" id="IPR017853">
    <property type="entry name" value="GH"/>
</dbReference>
<evidence type="ECO:0000313" key="5">
    <source>
        <dbReference type="Proteomes" id="UP000262524"/>
    </source>
</evidence>
<dbReference type="InterPro" id="IPR002053">
    <property type="entry name" value="Glyco_hydro_25"/>
</dbReference>
<dbReference type="InterPro" id="IPR013783">
    <property type="entry name" value="Ig-like_fold"/>
</dbReference>
<dbReference type="Pfam" id="PF01183">
    <property type="entry name" value="Glyco_hydro_25"/>
    <property type="match status" value="1"/>
</dbReference>
<comment type="caution">
    <text evidence="4">The sequence shown here is derived from an EMBL/GenBank/DDBJ whole genome shotgun (WGS) entry which is preliminary data.</text>
</comment>
<dbReference type="InterPro" id="IPR057841">
    <property type="entry name" value="FN3_SORL1"/>
</dbReference>
<dbReference type="InterPro" id="IPR036116">
    <property type="entry name" value="FN3_sf"/>
</dbReference>
<feature type="compositionally biased region" description="Low complexity" evidence="2">
    <location>
        <begin position="309"/>
        <end position="332"/>
    </location>
</feature>
<feature type="domain" description="Fibronectin type-III" evidence="3">
    <location>
        <begin position="331"/>
        <end position="427"/>
    </location>
</feature>
<protein>
    <submittedName>
        <fullName evidence="4">Glycosyl hydrolase</fullName>
    </submittedName>
</protein>
<dbReference type="Pfam" id="PF25814">
    <property type="entry name" value="fn3_SORL1"/>
    <property type="match status" value="1"/>
</dbReference>
<dbReference type="PROSITE" id="PS50853">
    <property type="entry name" value="FN3"/>
    <property type="match status" value="1"/>
</dbReference>
<dbReference type="CDD" id="cd06414">
    <property type="entry name" value="GH25_LytC-like"/>
    <property type="match status" value="1"/>
</dbReference>
<dbReference type="SUPFAM" id="SSF51445">
    <property type="entry name" value="(Trans)glycosidases"/>
    <property type="match status" value="1"/>
</dbReference>
<comment type="similarity">
    <text evidence="1">Belongs to the glycosyl hydrolase 25 family.</text>
</comment>
<keyword evidence="4" id="KW-0378">Hydrolase</keyword>
<dbReference type="AlphaFoldDB" id="A0A374NHS3"/>
<name>A0A374NHS3_9FIRM</name>
<dbReference type="GO" id="GO:0016998">
    <property type="term" value="P:cell wall macromolecule catabolic process"/>
    <property type="evidence" value="ECO:0007669"/>
    <property type="project" value="InterPro"/>
</dbReference>
<dbReference type="GO" id="GO:0016052">
    <property type="term" value="P:carbohydrate catabolic process"/>
    <property type="evidence" value="ECO:0007669"/>
    <property type="project" value="TreeGrafter"/>
</dbReference>
<evidence type="ECO:0000256" key="1">
    <source>
        <dbReference type="ARBA" id="ARBA00010646"/>
    </source>
</evidence>
<dbReference type="PANTHER" id="PTHR34135">
    <property type="entry name" value="LYSOZYME"/>
    <property type="match status" value="1"/>
</dbReference>
<evidence type="ECO:0000259" key="3">
    <source>
        <dbReference type="PROSITE" id="PS50853"/>
    </source>
</evidence>
<dbReference type="Gene3D" id="3.20.20.80">
    <property type="entry name" value="Glycosidases"/>
    <property type="match status" value="1"/>
</dbReference>
<dbReference type="EMBL" id="QSOE01000075">
    <property type="protein sequence ID" value="RGI84788.1"/>
    <property type="molecule type" value="Genomic_DNA"/>
</dbReference>
<evidence type="ECO:0000313" key="4">
    <source>
        <dbReference type="EMBL" id="RGI84788.1"/>
    </source>
</evidence>